<keyword evidence="1" id="KW-0812">Transmembrane</keyword>
<organism evidence="2 3">
    <name type="scientific">Marinobacterium mangrovicola</name>
    <dbReference type="NCBI Taxonomy" id="1476959"/>
    <lineage>
        <taxon>Bacteria</taxon>
        <taxon>Pseudomonadati</taxon>
        <taxon>Pseudomonadota</taxon>
        <taxon>Gammaproteobacteria</taxon>
        <taxon>Oceanospirillales</taxon>
        <taxon>Oceanospirillaceae</taxon>
        <taxon>Marinobacterium</taxon>
    </lineage>
</organism>
<dbReference type="Proteomes" id="UP000294546">
    <property type="component" value="Unassembled WGS sequence"/>
</dbReference>
<evidence type="ECO:0000256" key="1">
    <source>
        <dbReference type="SAM" id="Phobius"/>
    </source>
</evidence>
<evidence type="ECO:0000313" key="3">
    <source>
        <dbReference type="Proteomes" id="UP000294546"/>
    </source>
</evidence>
<accession>A0A4R1G8N1</accession>
<sequence length="89" mass="9960">MKLKQRIVFTFMMSFVLSSTMSGWVTFLNISLNDQFMAHWLKAFLLCWPAAAVIAFTCTPTIHRLSGQVVDRLEKGVEKCGVRAGGECS</sequence>
<keyword evidence="1" id="KW-1133">Transmembrane helix</keyword>
<name>A0A4R1G8N1_9GAMM</name>
<evidence type="ECO:0000313" key="2">
    <source>
        <dbReference type="EMBL" id="TCK04214.1"/>
    </source>
</evidence>
<keyword evidence="3" id="KW-1185">Reference proteome</keyword>
<proteinExistence type="predicted"/>
<feature type="transmembrane region" description="Helical" evidence="1">
    <location>
        <begin position="39"/>
        <end position="58"/>
    </location>
</feature>
<dbReference type="RefSeq" id="WP_243642430.1">
    <property type="nucleotide sequence ID" value="NZ_SMFU01000011.1"/>
</dbReference>
<protein>
    <submittedName>
        <fullName evidence="2">Uncharacterized protein DUF2798</fullName>
    </submittedName>
</protein>
<comment type="caution">
    <text evidence="2">The sequence shown here is derived from an EMBL/GenBank/DDBJ whole genome shotgun (WGS) entry which is preliminary data.</text>
</comment>
<dbReference type="EMBL" id="SMFU01000011">
    <property type="protein sequence ID" value="TCK04214.1"/>
    <property type="molecule type" value="Genomic_DNA"/>
</dbReference>
<dbReference type="AlphaFoldDB" id="A0A4R1G8N1"/>
<dbReference type="Pfam" id="PF11391">
    <property type="entry name" value="DUF2798"/>
    <property type="match status" value="1"/>
</dbReference>
<gene>
    <name evidence="2" type="ORF">CLV83_3630</name>
</gene>
<reference evidence="2 3" key="1">
    <citation type="submission" date="2019-03" db="EMBL/GenBank/DDBJ databases">
        <title>Genomic Encyclopedia of Archaeal and Bacterial Type Strains, Phase II (KMG-II): from individual species to whole genera.</title>
        <authorList>
            <person name="Goeker M."/>
        </authorList>
    </citation>
    <scope>NUCLEOTIDE SEQUENCE [LARGE SCALE GENOMIC DNA]</scope>
    <source>
        <strain evidence="2 3">DSM 27697</strain>
    </source>
</reference>
<dbReference type="InterPro" id="IPR021529">
    <property type="entry name" value="DUF2798"/>
</dbReference>
<keyword evidence="1" id="KW-0472">Membrane</keyword>
<feature type="transmembrane region" description="Helical" evidence="1">
    <location>
        <begin position="7"/>
        <end position="27"/>
    </location>
</feature>